<feature type="transmembrane region" description="Helical" evidence="1">
    <location>
        <begin position="20"/>
        <end position="39"/>
    </location>
</feature>
<protein>
    <submittedName>
        <fullName evidence="3">DUF2318 domain-containing protein</fullName>
    </submittedName>
</protein>
<keyword evidence="1" id="KW-0812">Transmembrane</keyword>
<evidence type="ECO:0000256" key="1">
    <source>
        <dbReference type="SAM" id="Phobius"/>
    </source>
</evidence>
<organism evidence="3 4">
    <name type="scientific">Heliomicrobium undosum</name>
    <dbReference type="NCBI Taxonomy" id="121734"/>
    <lineage>
        <taxon>Bacteria</taxon>
        <taxon>Bacillati</taxon>
        <taxon>Bacillota</taxon>
        <taxon>Clostridia</taxon>
        <taxon>Eubacteriales</taxon>
        <taxon>Heliobacteriaceae</taxon>
        <taxon>Heliomicrobium</taxon>
    </lineage>
</organism>
<dbReference type="AlphaFoldDB" id="A0A845KY33"/>
<dbReference type="EMBL" id="WXEY01000001">
    <property type="protein sequence ID" value="MZP28283.1"/>
    <property type="molecule type" value="Genomic_DNA"/>
</dbReference>
<evidence type="ECO:0000313" key="4">
    <source>
        <dbReference type="Proteomes" id="UP000463470"/>
    </source>
</evidence>
<keyword evidence="4" id="KW-1185">Reference proteome</keyword>
<dbReference type="Proteomes" id="UP000463470">
    <property type="component" value="Unassembled WGS sequence"/>
</dbReference>
<dbReference type="InterPro" id="IPR018758">
    <property type="entry name" value="FtrD-like"/>
</dbReference>
<dbReference type="OrthoDB" id="1952410at2"/>
<dbReference type="Pfam" id="PF10080">
    <property type="entry name" value="FtrD-like"/>
    <property type="match status" value="1"/>
</dbReference>
<evidence type="ECO:0000313" key="3">
    <source>
        <dbReference type="EMBL" id="MZP28283.1"/>
    </source>
</evidence>
<evidence type="ECO:0000259" key="2">
    <source>
        <dbReference type="Pfam" id="PF10080"/>
    </source>
</evidence>
<accession>A0A845KY33</accession>
<dbReference type="RefSeq" id="WP_161253403.1">
    <property type="nucleotide sequence ID" value="NZ_WXEY01000001.1"/>
</dbReference>
<name>A0A845KY33_9FIRM</name>
<feature type="domain" description="Membrane iron-sulfur containing protein FtrD-like" evidence="2">
    <location>
        <begin position="87"/>
        <end position="188"/>
    </location>
</feature>
<comment type="caution">
    <text evidence="3">The sequence shown here is derived from an EMBL/GenBank/DDBJ whole genome shotgun (WGS) entry which is preliminary data.</text>
</comment>
<keyword evidence="1" id="KW-0472">Membrane</keyword>
<sequence>MDNRQEKRQQFQSEKSSGKWYASAIAVTVAAAIAAYAFWGAAPENTGGSQTYNVGAKVNYAGKIVSMAYLPAVTSQNGKVELPLAEIKEKGLIRTEFKDGKQRLPLMAYVAPSGRVVSAVSVCEPCNGTSFTIKNNQVACDTCDTRWDLETLKGLAGGCQSYPPDLLNYEVSGDKLLLNAQDLSNWKPRI</sequence>
<gene>
    <name evidence="3" type="ORF">GTO91_00910</name>
</gene>
<reference evidence="3 4" key="1">
    <citation type="submission" date="2020-01" db="EMBL/GenBank/DDBJ databases">
        <title>Whole-genome sequence of Heliobacterium undosum DSM 13378.</title>
        <authorList>
            <person name="Kyndt J.A."/>
            <person name="Meyer T.E."/>
        </authorList>
    </citation>
    <scope>NUCLEOTIDE SEQUENCE [LARGE SCALE GENOMIC DNA]</scope>
    <source>
        <strain evidence="3 4">DSM 13378</strain>
    </source>
</reference>
<keyword evidence="1" id="KW-1133">Transmembrane helix</keyword>
<proteinExistence type="predicted"/>